<reference evidence="6" key="2">
    <citation type="submission" date="2016-01" db="EMBL/GenBank/DDBJ databases">
        <authorList>
            <person name="McClelland M."/>
            <person name="Jain A."/>
            <person name="Saraogi P."/>
            <person name="Mendelson R."/>
            <person name="Westerman R."/>
            <person name="SanMiguel P."/>
            <person name="Csonka L."/>
        </authorList>
    </citation>
    <scope>NUCLEOTIDE SEQUENCE</scope>
    <source>
        <strain evidence="6">CL09T03C01</strain>
    </source>
</reference>
<accession>A0A120A1A5</accession>
<evidence type="ECO:0000259" key="4">
    <source>
        <dbReference type="PROSITE" id="PS51379"/>
    </source>
</evidence>
<dbReference type="Proteomes" id="UP000056419">
    <property type="component" value="Unassembled WGS sequence"/>
</dbReference>
<dbReference type="STRING" id="46506.AA415_02577"/>
<evidence type="ECO:0000256" key="1">
    <source>
        <dbReference type="ARBA" id="ARBA00022723"/>
    </source>
</evidence>
<name>A0A120A1A5_BACSE</name>
<dbReference type="PROSITE" id="PS51379">
    <property type="entry name" value="4FE4S_FER_2"/>
    <property type="match status" value="2"/>
</dbReference>
<dbReference type="PATRIC" id="fig|46506.5.peg.2768"/>
<gene>
    <name evidence="6" type="ORF">AA415_02577</name>
    <name evidence="5" type="ORF">F9958_14360</name>
</gene>
<dbReference type="PROSITE" id="PS00198">
    <property type="entry name" value="4FE4S_FER_1"/>
    <property type="match status" value="1"/>
</dbReference>
<evidence type="ECO:0000313" key="5">
    <source>
        <dbReference type="EMBL" id="KAB5311457.1"/>
    </source>
</evidence>
<dbReference type="Gene3D" id="3.30.70.20">
    <property type="match status" value="1"/>
</dbReference>
<comment type="caution">
    <text evidence="6">The sequence shown here is derived from an EMBL/GenBank/DDBJ whole genome shotgun (WGS) entry which is preliminary data.</text>
</comment>
<dbReference type="AlphaFoldDB" id="A0A120A1A5"/>
<dbReference type="GO" id="GO:0046872">
    <property type="term" value="F:metal ion binding"/>
    <property type="evidence" value="ECO:0007669"/>
    <property type="project" value="UniProtKB-KW"/>
</dbReference>
<keyword evidence="1" id="KW-0479">Metal-binding</keyword>
<dbReference type="PANTHER" id="PTHR43122:SF1">
    <property type="entry name" value="IRON-SULFUR-BINDING PROTEIN"/>
    <property type="match status" value="1"/>
</dbReference>
<feature type="domain" description="4Fe-4S ferredoxin-type" evidence="4">
    <location>
        <begin position="234"/>
        <end position="258"/>
    </location>
</feature>
<sequence length="277" mass="30233">MNIYAVRLITFSPTHTSKQVGEAIVRGTGISDVARTDLTFHPAGKLEIPENTLTVITVPVYGGKVAPLALERMKDVHASGAPAVLVAVYGNRAYEKALVELDAFASDRGFKVIAGATFVGEHSYSTQQNPIAAGRPDADDLQFAETFGAKIRTKIEAAADMDKLYAVDVNRIQRPRQAFFPLFRFLRKVVKLRKSGVPMPRIPAVDTELCNHCGYCVKHCPAGAIAKGDECTTDVEKCIRCCACVKGCPQKARTFDTPFAALLADCFKKQKENRIIL</sequence>
<dbReference type="SUPFAM" id="SSF54862">
    <property type="entry name" value="4Fe-4S ferredoxins"/>
    <property type="match status" value="1"/>
</dbReference>
<dbReference type="RefSeq" id="WP_022104577.1">
    <property type="nucleotide sequence ID" value="NZ_CP081913.1"/>
</dbReference>
<dbReference type="PANTHER" id="PTHR43122">
    <property type="entry name" value="FERREDOXIN SUBUNIT OF PYRUVATE:FLAVODOXIN OXIDOREDUCTASE-RELATED"/>
    <property type="match status" value="1"/>
</dbReference>
<feature type="domain" description="4Fe-4S ferredoxin-type" evidence="4">
    <location>
        <begin position="201"/>
        <end position="230"/>
    </location>
</feature>
<reference evidence="6 7" key="1">
    <citation type="journal article" date="2016" name="BMC Genomics">
        <title>Type VI secretion systems of human gut Bacteroidales segregate into three genetic architectures, two of which are contained on mobile genetic elements.</title>
        <authorList>
            <person name="Coyne M.J."/>
            <person name="Roelofs K.G."/>
            <person name="Comstock L.E."/>
        </authorList>
    </citation>
    <scope>NUCLEOTIDE SEQUENCE [LARGE SCALE GENOMIC DNA]</scope>
    <source>
        <strain evidence="6 7">CL09T03C01</strain>
    </source>
</reference>
<dbReference type="GO" id="GO:0051536">
    <property type="term" value="F:iron-sulfur cluster binding"/>
    <property type="evidence" value="ECO:0007669"/>
    <property type="project" value="UniProtKB-KW"/>
</dbReference>
<organism evidence="6 7">
    <name type="scientific">Bacteroides stercoris</name>
    <dbReference type="NCBI Taxonomy" id="46506"/>
    <lineage>
        <taxon>Bacteria</taxon>
        <taxon>Pseudomonadati</taxon>
        <taxon>Bacteroidota</taxon>
        <taxon>Bacteroidia</taxon>
        <taxon>Bacteroidales</taxon>
        <taxon>Bacteroidaceae</taxon>
        <taxon>Bacteroides</taxon>
    </lineage>
</organism>
<dbReference type="InterPro" id="IPR017900">
    <property type="entry name" value="4Fe4S_Fe_S_CS"/>
</dbReference>
<evidence type="ECO:0000313" key="8">
    <source>
        <dbReference type="Proteomes" id="UP000467334"/>
    </source>
</evidence>
<evidence type="ECO:0000313" key="6">
    <source>
        <dbReference type="EMBL" id="KWR53279.1"/>
    </source>
</evidence>
<keyword evidence="7" id="KW-1185">Reference proteome</keyword>
<dbReference type="Gene3D" id="3.40.50.360">
    <property type="match status" value="1"/>
</dbReference>
<reference evidence="5 8" key="3">
    <citation type="journal article" date="2019" name="Nat. Med.">
        <title>A library of human gut bacterial isolates paired with longitudinal multiomics data enables mechanistic microbiome research.</title>
        <authorList>
            <person name="Poyet M."/>
            <person name="Groussin M."/>
            <person name="Gibbons S.M."/>
            <person name="Avila-Pacheco J."/>
            <person name="Jiang X."/>
            <person name="Kearney S.M."/>
            <person name="Perrotta A.R."/>
            <person name="Berdy B."/>
            <person name="Zhao S."/>
            <person name="Lieberman T.D."/>
            <person name="Swanson P.K."/>
            <person name="Smith M."/>
            <person name="Roesemann S."/>
            <person name="Alexander J.E."/>
            <person name="Rich S.A."/>
            <person name="Livny J."/>
            <person name="Vlamakis H."/>
            <person name="Clish C."/>
            <person name="Bullock K."/>
            <person name="Deik A."/>
            <person name="Scott J."/>
            <person name="Pierce K.A."/>
            <person name="Xavier R.J."/>
            <person name="Alm E.J."/>
        </authorList>
    </citation>
    <scope>NUCLEOTIDE SEQUENCE [LARGE SCALE GENOMIC DNA]</scope>
    <source>
        <strain evidence="5 8">BIOML-A6</strain>
    </source>
</reference>
<dbReference type="SUPFAM" id="SSF52218">
    <property type="entry name" value="Flavoproteins"/>
    <property type="match status" value="1"/>
</dbReference>
<dbReference type="InterPro" id="IPR017896">
    <property type="entry name" value="4Fe4S_Fe-S-bd"/>
</dbReference>
<dbReference type="Pfam" id="PF12837">
    <property type="entry name" value="Fer4_6"/>
    <property type="match status" value="1"/>
</dbReference>
<keyword evidence="3" id="KW-0411">Iron-sulfur</keyword>
<evidence type="ECO:0000256" key="3">
    <source>
        <dbReference type="ARBA" id="ARBA00023014"/>
    </source>
</evidence>
<proteinExistence type="predicted"/>
<keyword evidence="2" id="KW-0408">Iron</keyword>
<protein>
    <submittedName>
        <fullName evidence="5">4Fe-4S dicluster domain-containing protein</fullName>
    </submittedName>
    <submittedName>
        <fullName evidence="6">Putative Fe-S center protein</fullName>
    </submittedName>
</protein>
<evidence type="ECO:0000313" key="7">
    <source>
        <dbReference type="Proteomes" id="UP000056419"/>
    </source>
</evidence>
<dbReference type="EMBL" id="WCLE01000037">
    <property type="protein sequence ID" value="KAB5311457.1"/>
    <property type="molecule type" value="Genomic_DNA"/>
</dbReference>
<dbReference type="InterPro" id="IPR029039">
    <property type="entry name" value="Flavoprotein-like_sf"/>
</dbReference>
<dbReference type="Proteomes" id="UP000467334">
    <property type="component" value="Unassembled WGS sequence"/>
</dbReference>
<dbReference type="EMBL" id="LRGC01000014">
    <property type="protein sequence ID" value="KWR53279.1"/>
    <property type="molecule type" value="Genomic_DNA"/>
</dbReference>
<evidence type="ECO:0000256" key="2">
    <source>
        <dbReference type="ARBA" id="ARBA00023004"/>
    </source>
</evidence>